<dbReference type="Proteomes" id="UP001580430">
    <property type="component" value="Unassembled WGS sequence"/>
</dbReference>
<accession>A0ABV5C7N5</accession>
<organism evidence="1 2">
    <name type="scientific">Paenibacillus medicaginis</name>
    <dbReference type="NCBI Taxonomy" id="1470560"/>
    <lineage>
        <taxon>Bacteria</taxon>
        <taxon>Bacillati</taxon>
        <taxon>Bacillota</taxon>
        <taxon>Bacilli</taxon>
        <taxon>Bacillales</taxon>
        <taxon>Paenibacillaceae</taxon>
        <taxon>Paenibacillus</taxon>
    </lineage>
</organism>
<sequence length="65" mass="7508">MDELKKMLEGFGARFDALDANFEQLNKRFDNLELLTKQNNEMATQLIGKVASVKSDIEDVLRFRT</sequence>
<keyword evidence="2" id="KW-1185">Reference proteome</keyword>
<dbReference type="EMBL" id="JBHIRY010000034">
    <property type="protein sequence ID" value="MFB5763355.1"/>
    <property type="molecule type" value="Genomic_DNA"/>
</dbReference>
<reference evidence="1 2" key="1">
    <citation type="submission" date="2024-09" db="EMBL/GenBank/DDBJ databases">
        <title>Paenibacillus zeirhizospherea sp. nov., isolated from surface of the maize (Zea mays) roots in a horticulture field, Hungary.</title>
        <authorList>
            <person name="Marton D."/>
            <person name="Farkas M."/>
            <person name="Bedics A."/>
            <person name="Toth E."/>
            <person name="Tancsics A."/>
            <person name="Boka K."/>
            <person name="Marati G."/>
            <person name="Kriszt B."/>
            <person name="Cserhati M."/>
        </authorList>
    </citation>
    <scope>NUCLEOTIDE SEQUENCE [LARGE SCALE GENOMIC DNA]</scope>
    <source>
        <strain evidence="1 2">JCM 18446</strain>
    </source>
</reference>
<evidence type="ECO:0000313" key="1">
    <source>
        <dbReference type="EMBL" id="MFB5763355.1"/>
    </source>
</evidence>
<gene>
    <name evidence="1" type="ORF">ACE5LO_23545</name>
</gene>
<protein>
    <submittedName>
        <fullName evidence="1">Uncharacterized protein</fullName>
    </submittedName>
</protein>
<evidence type="ECO:0000313" key="2">
    <source>
        <dbReference type="Proteomes" id="UP001580430"/>
    </source>
</evidence>
<name>A0ABV5C7N5_9BACL</name>
<comment type="caution">
    <text evidence="1">The sequence shown here is derived from an EMBL/GenBank/DDBJ whole genome shotgun (WGS) entry which is preliminary data.</text>
</comment>
<proteinExistence type="predicted"/>
<dbReference type="RefSeq" id="WP_375522405.1">
    <property type="nucleotide sequence ID" value="NZ_JBHIRY010000034.1"/>
</dbReference>